<dbReference type="AlphaFoldDB" id="A0A348AID4"/>
<keyword evidence="2" id="KW-1185">Reference proteome</keyword>
<dbReference type="EMBL" id="AP018449">
    <property type="protein sequence ID" value="BBB90832.1"/>
    <property type="molecule type" value="Genomic_DNA"/>
</dbReference>
<organism evidence="1 2">
    <name type="scientific">Methylomusa anaerophila</name>
    <dbReference type="NCBI Taxonomy" id="1930071"/>
    <lineage>
        <taxon>Bacteria</taxon>
        <taxon>Bacillati</taxon>
        <taxon>Bacillota</taxon>
        <taxon>Negativicutes</taxon>
        <taxon>Selenomonadales</taxon>
        <taxon>Sporomusaceae</taxon>
        <taxon>Methylomusa</taxon>
    </lineage>
</organism>
<dbReference type="OrthoDB" id="9826829at2"/>
<reference evidence="1 2" key="1">
    <citation type="journal article" date="2018" name="Int. J. Syst. Evol. Microbiol.">
        <title>Methylomusa anaerophila gen. nov., sp. nov., an anaerobic methanol-utilizing bacterium isolated from a microbial fuel cell.</title>
        <authorList>
            <person name="Amano N."/>
            <person name="Yamamuro A."/>
            <person name="Miyahara M."/>
            <person name="Kouzuma A."/>
            <person name="Abe T."/>
            <person name="Watanabe K."/>
        </authorList>
    </citation>
    <scope>NUCLEOTIDE SEQUENCE [LARGE SCALE GENOMIC DNA]</scope>
    <source>
        <strain evidence="1 2">MMFC1</strain>
    </source>
</reference>
<proteinExistence type="predicted"/>
<name>A0A348AID4_9FIRM</name>
<gene>
    <name evidence="1" type="ORF">MAMMFC1_01494</name>
</gene>
<accession>A0A348AID4</accession>
<sequence length="312" mass="36690">MKNEIVKLIVSAARIEKNTLKLASYFHNVTDNITVTGIQDVYIEVHDANGEFVAATHFADDRLSHLEIRPKMHVDWLFKMDGSNLNVDLRQFTWRTRLSYSYRELEATHYKARTTTESVFTTNKSFVEQNYPNVTVFLQEDYLIKFWLDRDWEVDELANFLEAINSIYMTFYIVDELEVRYNEINEMPHWMKFRLVSDLVSDRWFIPKEDRLLLKWVKMSSPGDIGFEGLAKISQEVREWVKDLSYRNDQDERMRELLIVEKRLEIIGKAAKLGLGGGDILNLLDQKIDVKEDVVRKLITEGKIGLIIDKKL</sequence>
<dbReference type="RefSeq" id="WP_126307789.1">
    <property type="nucleotide sequence ID" value="NZ_AP018449.1"/>
</dbReference>
<evidence type="ECO:0000313" key="1">
    <source>
        <dbReference type="EMBL" id="BBB90832.1"/>
    </source>
</evidence>
<evidence type="ECO:0000313" key="2">
    <source>
        <dbReference type="Proteomes" id="UP000276437"/>
    </source>
</evidence>
<protein>
    <submittedName>
        <fullName evidence="1">Uncharacterized protein</fullName>
    </submittedName>
</protein>
<dbReference type="Proteomes" id="UP000276437">
    <property type="component" value="Chromosome"/>
</dbReference>
<dbReference type="KEGG" id="mana:MAMMFC1_01494"/>